<dbReference type="Proteomes" id="UP000215127">
    <property type="component" value="Chromosome 13"/>
</dbReference>
<dbReference type="GO" id="GO:0005743">
    <property type="term" value="C:mitochondrial inner membrane"/>
    <property type="evidence" value="ECO:0007669"/>
    <property type="project" value="InterPro"/>
</dbReference>
<sequence length="352" mass="39446">MSKRLCVSLITSRCPSSSPLQPCSAALLLSARNGNLTSTHNHALPRRRPFTTTPPHHAVSMSRMRPRQGAQPSIGVAMKKQQKEAERDGSVLDMVGILDGTFIYPSGSNLPSWTKNPRGRWKIEFRRVWIAITDWSVGAWYRVWVVRPRMWTSAPLQRGEVVRIAKEVYESMYDNFARGTLGLVEKDLKAGLLESLRARLAQRPPNSGLHWTMHGYLRRPKVMSFKFLTMPGGANTERNGVVQAVVKIRSKQSLLKVQRLRVRDESGKPEVKAVPVDSHGLPISEGDVEEAKERASKVTTEYVVLHRVMKKGKLGPWQMWGTAEESSLAKMAQDTKDIVAKQDAMAAMRGQS</sequence>
<dbReference type="InterPro" id="IPR024621">
    <property type="entry name" value="Mba1"/>
</dbReference>
<dbReference type="Pfam" id="PF07961">
    <property type="entry name" value="MBA1"/>
    <property type="match status" value="1"/>
</dbReference>
<proteinExistence type="predicted"/>
<dbReference type="STRING" id="1276538.A0A1X7S9C6"/>
<reference evidence="2 3" key="1">
    <citation type="submission" date="2016-06" db="EMBL/GenBank/DDBJ databases">
        <authorList>
            <person name="Kjaerup R.B."/>
            <person name="Dalgaard T.S."/>
            <person name="Juul-Madsen H.R."/>
        </authorList>
    </citation>
    <scope>NUCLEOTIDE SEQUENCE [LARGE SCALE GENOMIC DNA]</scope>
</reference>
<accession>A0A1X7S9C6</accession>
<dbReference type="GO" id="GO:0032979">
    <property type="term" value="P:protein insertion into mitochondrial inner membrane from matrix"/>
    <property type="evidence" value="ECO:0007669"/>
    <property type="project" value="InterPro"/>
</dbReference>
<evidence type="ECO:0008006" key="4">
    <source>
        <dbReference type="Google" id="ProtNLM"/>
    </source>
</evidence>
<name>A0A1X7S9C6_ZYMT9</name>
<protein>
    <recommendedName>
        <fullName evidence="4">Tim44-like domain-containing protein</fullName>
    </recommendedName>
</protein>
<keyword evidence="3" id="KW-1185">Reference proteome</keyword>
<dbReference type="EMBL" id="LT853704">
    <property type="protein sequence ID" value="SMQ56313.1"/>
    <property type="molecule type" value="Genomic_DNA"/>
</dbReference>
<organism evidence="2 3">
    <name type="scientific">Zymoseptoria tritici (strain ST99CH_3D7)</name>
    <dbReference type="NCBI Taxonomy" id="1276538"/>
    <lineage>
        <taxon>Eukaryota</taxon>
        <taxon>Fungi</taxon>
        <taxon>Dikarya</taxon>
        <taxon>Ascomycota</taxon>
        <taxon>Pezizomycotina</taxon>
        <taxon>Dothideomycetes</taxon>
        <taxon>Dothideomycetidae</taxon>
        <taxon>Mycosphaerellales</taxon>
        <taxon>Mycosphaerellaceae</taxon>
        <taxon>Zymoseptoria</taxon>
    </lineage>
</organism>
<dbReference type="AlphaFoldDB" id="A0A1X7S9C6"/>
<evidence type="ECO:0000256" key="1">
    <source>
        <dbReference type="SAM" id="MobiDB-lite"/>
    </source>
</evidence>
<evidence type="ECO:0000313" key="3">
    <source>
        <dbReference type="Proteomes" id="UP000215127"/>
    </source>
</evidence>
<evidence type="ECO:0000313" key="2">
    <source>
        <dbReference type="EMBL" id="SMQ56313.1"/>
    </source>
</evidence>
<dbReference type="Gene3D" id="3.10.450.240">
    <property type="match status" value="1"/>
</dbReference>
<feature type="region of interest" description="Disordered" evidence="1">
    <location>
        <begin position="38"/>
        <end position="70"/>
    </location>
</feature>
<gene>
    <name evidence="2" type="ORF">ZT3D7_G11468</name>
</gene>